<dbReference type="RefSeq" id="WP_188514014.1">
    <property type="nucleotide sequence ID" value="NZ_BMGD01000003.1"/>
</dbReference>
<dbReference type="PANTHER" id="PTHR33336:SF3">
    <property type="entry name" value="ABM DOMAIN-CONTAINING PROTEIN"/>
    <property type="match status" value="1"/>
</dbReference>
<dbReference type="PROSITE" id="PS51725">
    <property type="entry name" value="ABM"/>
    <property type="match status" value="1"/>
</dbReference>
<dbReference type="EMBL" id="BMGD01000003">
    <property type="protein sequence ID" value="GGB62773.1"/>
    <property type="molecule type" value="Genomic_DNA"/>
</dbReference>
<sequence>MIVIAGHYRFPPEHLPAIEPAMATMIAASRAEPGCVHYAFSHDVIEPGLIRVSECWVDQAAFDAHAASAHMAQWRAAGAVHGIHDRTITAYEATAARPL</sequence>
<dbReference type="SUPFAM" id="SSF54909">
    <property type="entry name" value="Dimeric alpha+beta barrel"/>
    <property type="match status" value="1"/>
</dbReference>
<comment type="caution">
    <text evidence="2">The sequence shown here is derived from an EMBL/GenBank/DDBJ whole genome shotgun (WGS) entry which is preliminary data.</text>
</comment>
<evidence type="ECO:0000313" key="3">
    <source>
        <dbReference type="Proteomes" id="UP000614261"/>
    </source>
</evidence>
<evidence type="ECO:0000313" key="2">
    <source>
        <dbReference type="EMBL" id="GGB62773.1"/>
    </source>
</evidence>
<dbReference type="InterPro" id="IPR050744">
    <property type="entry name" value="AI-2_Isomerase_LsrG"/>
</dbReference>
<reference evidence="3" key="1">
    <citation type="journal article" date="2019" name="Int. J. Syst. Evol. Microbiol.">
        <title>The Global Catalogue of Microorganisms (GCM) 10K type strain sequencing project: providing services to taxonomists for standard genome sequencing and annotation.</title>
        <authorList>
            <consortium name="The Broad Institute Genomics Platform"/>
            <consortium name="The Broad Institute Genome Sequencing Center for Infectious Disease"/>
            <person name="Wu L."/>
            <person name="Ma J."/>
        </authorList>
    </citation>
    <scope>NUCLEOTIDE SEQUENCE [LARGE SCALE GENOMIC DNA]</scope>
    <source>
        <strain evidence="3">CGMCC 1.12851</strain>
    </source>
</reference>
<dbReference type="Gene3D" id="3.30.70.100">
    <property type="match status" value="1"/>
</dbReference>
<accession>A0ABQ1J8Y9</accession>
<organism evidence="2 3">
    <name type="scientific">Blastomonas aquatica</name>
    <dbReference type="NCBI Taxonomy" id="1510276"/>
    <lineage>
        <taxon>Bacteria</taxon>
        <taxon>Pseudomonadati</taxon>
        <taxon>Pseudomonadota</taxon>
        <taxon>Alphaproteobacteria</taxon>
        <taxon>Sphingomonadales</taxon>
        <taxon>Sphingomonadaceae</taxon>
        <taxon>Blastomonas</taxon>
    </lineage>
</organism>
<gene>
    <name evidence="2" type="ORF">GCM10010833_17200</name>
</gene>
<evidence type="ECO:0000259" key="1">
    <source>
        <dbReference type="PROSITE" id="PS51725"/>
    </source>
</evidence>
<proteinExistence type="predicted"/>
<dbReference type="InterPro" id="IPR007138">
    <property type="entry name" value="ABM_dom"/>
</dbReference>
<name>A0ABQ1J8Y9_9SPHN</name>
<feature type="domain" description="ABM" evidence="1">
    <location>
        <begin position="2"/>
        <end position="91"/>
    </location>
</feature>
<dbReference type="Pfam" id="PF03992">
    <property type="entry name" value="ABM"/>
    <property type="match status" value="1"/>
</dbReference>
<keyword evidence="3" id="KW-1185">Reference proteome</keyword>
<dbReference type="Proteomes" id="UP000614261">
    <property type="component" value="Unassembled WGS sequence"/>
</dbReference>
<dbReference type="InterPro" id="IPR011008">
    <property type="entry name" value="Dimeric_a/b-barrel"/>
</dbReference>
<protein>
    <recommendedName>
        <fullName evidence="1">ABM domain-containing protein</fullName>
    </recommendedName>
</protein>
<dbReference type="PANTHER" id="PTHR33336">
    <property type="entry name" value="QUINOL MONOOXYGENASE YGIN-RELATED"/>
    <property type="match status" value="1"/>
</dbReference>